<evidence type="ECO:0000313" key="1">
    <source>
        <dbReference type="EMBL" id="OKH32634.1"/>
    </source>
</evidence>
<reference evidence="1 2" key="1">
    <citation type="submission" date="2016-11" db="EMBL/GenBank/DDBJ databases">
        <title>Draft Genome Sequences of Nine Cyanobacterial Strains from Diverse Habitats.</title>
        <authorList>
            <person name="Zhu T."/>
            <person name="Hou S."/>
            <person name="Lu X."/>
            <person name="Hess W.R."/>
        </authorList>
    </citation>
    <scope>NUCLEOTIDE SEQUENCE [LARGE SCALE GENOMIC DNA]</scope>
    <source>
        <strain evidence="1 2">IAM M-71</strain>
    </source>
</reference>
<organism evidence="1 2">
    <name type="scientific">[Phormidium ambiguum] IAM M-71</name>
    <dbReference type="NCBI Taxonomy" id="454136"/>
    <lineage>
        <taxon>Bacteria</taxon>
        <taxon>Bacillati</taxon>
        <taxon>Cyanobacteriota</taxon>
        <taxon>Cyanophyceae</taxon>
        <taxon>Oscillatoriophycideae</taxon>
        <taxon>Aerosakkonematales</taxon>
        <taxon>Aerosakkonemataceae</taxon>
        <taxon>Floridanema</taxon>
    </lineage>
</organism>
<dbReference type="InterPro" id="IPR032710">
    <property type="entry name" value="NTF2-like_dom_sf"/>
</dbReference>
<dbReference type="Proteomes" id="UP000185860">
    <property type="component" value="Unassembled WGS sequence"/>
</dbReference>
<proteinExistence type="predicted"/>
<sequence>MNSQTAQTTTTADESAIRAFHRQMIDAWNRGSGEDFAAPFSETADFIAFEGTHLKGRKAIAAFNQQAFDTVVKGTRLEGEVNFVRFLNPQLALMNGVVRVMLPGQPETSPSRDSMQLFVVMKRDRDWQIEGLLNARKLTLERQFFLDEFDSLSEEAQSQVTDLVIDIKQASLQSRQ</sequence>
<dbReference type="OrthoDB" id="2887901at2"/>
<dbReference type="NCBIfam" id="TIGR02246">
    <property type="entry name" value="SgcJ/EcaC family oxidoreductase"/>
    <property type="match status" value="1"/>
</dbReference>
<accession>A0A1U7I8C2</accession>
<dbReference type="STRING" id="454136.NIES2119_25420"/>
<name>A0A1U7I8C2_9CYAN</name>
<dbReference type="RefSeq" id="WP_073596298.1">
    <property type="nucleotide sequence ID" value="NZ_MRCE01000037.1"/>
</dbReference>
<dbReference type="SUPFAM" id="SSF54427">
    <property type="entry name" value="NTF2-like"/>
    <property type="match status" value="1"/>
</dbReference>
<dbReference type="AlphaFoldDB" id="A0A1U7I8C2"/>
<evidence type="ECO:0000313" key="2">
    <source>
        <dbReference type="Proteomes" id="UP000185860"/>
    </source>
</evidence>
<gene>
    <name evidence="1" type="ORF">NIES2119_25420</name>
</gene>
<comment type="caution">
    <text evidence="1">The sequence shown here is derived from an EMBL/GenBank/DDBJ whole genome shotgun (WGS) entry which is preliminary data.</text>
</comment>
<dbReference type="Gene3D" id="3.10.450.50">
    <property type="match status" value="1"/>
</dbReference>
<dbReference type="EMBL" id="MRCE01000037">
    <property type="protein sequence ID" value="OKH32634.1"/>
    <property type="molecule type" value="Genomic_DNA"/>
</dbReference>
<dbReference type="InterPro" id="IPR011944">
    <property type="entry name" value="Steroid_delta5-4_isomerase"/>
</dbReference>
<protein>
    <submittedName>
        <fullName evidence="1">DUF4440 domain-containing protein</fullName>
    </submittedName>
</protein>